<name>A0A8T2L0M6_ASTMX</name>
<evidence type="ECO:0000256" key="1">
    <source>
        <dbReference type="SAM" id="SignalP"/>
    </source>
</evidence>
<dbReference type="AlphaFoldDB" id="A0A8T2L0M6"/>
<evidence type="ECO:0000313" key="3">
    <source>
        <dbReference type="Proteomes" id="UP000752171"/>
    </source>
</evidence>
<reference evidence="2 3" key="1">
    <citation type="submission" date="2021-07" db="EMBL/GenBank/DDBJ databases">
        <authorList>
            <person name="Imarazene B."/>
            <person name="Zahm M."/>
            <person name="Klopp C."/>
            <person name="Cabau C."/>
            <person name="Beille S."/>
            <person name="Jouanno E."/>
            <person name="Castinel A."/>
            <person name="Lluch J."/>
            <person name="Gil L."/>
            <person name="Kuchtly C."/>
            <person name="Lopez Roques C."/>
            <person name="Donnadieu C."/>
            <person name="Parrinello H."/>
            <person name="Journot L."/>
            <person name="Du K."/>
            <person name="Schartl M."/>
            <person name="Retaux S."/>
            <person name="Guiguen Y."/>
        </authorList>
    </citation>
    <scope>NUCLEOTIDE SEQUENCE [LARGE SCALE GENOMIC DNA]</scope>
    <source>
        <strain evidence="2">Pach_M1</strain>
        <tissue evidence="2">Testis</tissue>
    </source>
</reference>
<protein>
    <submittedName>
        <fullName evidence="2">Uncharacterized protein</fullName>
    </submittedName>
</protein>
<proteinExistence type="predicted"/>
<feature type="chain" id="PRO_5035921075" evidence="1">
    <location>
        <begin position="17"/>
        <end position="119"/>
    </location>
</feature>
<sequence>MRTAFLLLVLAAYSFSVPLKKAAETDEEYLNVGSLRYLRQPLAQQATDELLTYAYPSPRLEYYNLYDFTSLGTVPINNPILNPFYNPYDPQVYTNYPQNYPLFNQGQASPLIITLRNLP</sequence>
<accession>A0A8T2L0M6</accession>
<gene>
    <name evidence="2" type="ORF">AMEX_G23489</name>
</gene>
<feature type="signal peptide" evidence="1">
    <location>
        <begin position="1"/>
        <end position="16"/>
    </location>
</feature>
<dbReference type="Proteomes" id="UP000752171">
    <property type="component" value="Unassembled WGS sequence"/>
</dbReference>
<comment type="caution">
    <text evidence="2">The sequence shown here is derived from an EMBL/GenBank/DDBJ whole genome shotgun (WGS) entry which is preliminary data.</text>
</comment>
<dbReference type="EMBL" id="JAICCE010000020">
    <property type="protein sequence ID" value="KAG9263452.1"/>
    <property type="molecule type" value="Genomic_DNA"/>
</dbReference>
<organism evidence="2 3">
    <name type="scientific">Astyanax mexicanus</name>
    <name type="common">Blind cave fish</name>
    <name type="synonym">Astyanax fasciatus mexicanus</name>
    <dbReference type="NCBI Taxonomy" id="7994"/>
    <lineage>
        <taxon>Eukaryota</taxon>
        <taxon>Metazoa</taxon>
        <taxon>Chordata</taxon>
        <taxon>Craniata</taxon>
        <taxon>Vertebrata</taxon>
        <taxon>Euteleostomi</taxon>
        <taxon>Actinopterygii</taxon>
        <taxon>Neopterygii</taxon>
        <taxon>Teleostei</taxon>
        <taxon>Ostariophysi</taxon>
        <taxon>Characiformes</taxon>
        <taxon>Characoidei</taxon>
        <taxon>Acestrorhamphidae</taxon>
        <taxon>Acestrorhamphinae</taxon>
        <taxon>Astyanax</taxon>
    </lineage>
</organism>
<evidence type="ECO:0000313" key="2">
    <source>
        <dbReference type="EMBL" id="KAG9263452.1"/>
    </source>
</evidence>
<keyword evidence="1" id="KW-0732">Signal</keyword>